<dbReference type="InterPro" id="IPR012902">
    <property type="entry name" value="N_methyl_site"/>
</dbReference>
<evidence type="ECO:0000256" key="5">
    <source>
        <dbReference type="ARBA" id="ARBA00022519"/>
    </source>
</evidence>
<organism evidence="14 15">
    <name type="scientific">Permianibacter aggregans</name>
    <dbReference type="NCBI Taxonomy" id="1510150"/>
    <lineage>
        <taxon>Bacteria</taxon>
        <taxon>Pseudomonadati</taxon>
        <taxon>Pseudomonadota</taxon>
        <taxon>Gammaproteobacteria</taxon>
        <taxon>Pseudomonadales</taxon>
        <taxon>Pseudomonadaceae</taxon>
        <taxon>Permianibacter</taxon>
    </lineage>
</organism>
<feature type="domain" description="General secretion pathway GspH" evidence="13">
    <location>
        <begin position="43"/>
        <end position="160"/>
    </location>
</feature>
<evidence type="ECO:0000256" key="3">
    <source>
        <dbReference type="ARBA" id="ARBA00022475"/>
    </source>
</evidence>
<evidence type="ECO:0000256" key="7">
    <source>
        <dbReference type="ARBA" id="ARBA00022989"/>
    </source>
</evidence>
<keyword evidence="5" id="KW-0997">Cell inner membrane</keyword>
<sequence length="185" mass="20124">MKAQKGFTLVELMIVIAIAGITLGLGYPSMKNLIIKSRVNGYAHTLLSTVHSARQTAIMRNEYITVCASANGSSCDTDWSKGHLIFIDQNGNRELDIEDTRLNYINGINDADNVKWQSFKIAKTLQFLPTGITNHQNGTFTVCGLGKVKYAKAVIITKTGRPRVSQDSNDDGVDEGASGKPLSCD</sequence>
<evidence type="ECO:0000256" key="6">
    <source>
        <dbReference type="ARBA" id="ARBA00022692"/>
    </source>
</evidence>
<evidence type="ECO:0000256" key="4">
    <source>
        <dbReference type="ARBA" id="ARBA00022481"/>
    </source>
</evidence>
<evidence type="ECO:0000256" key="8">
    <source>
        <dbReference type="ARBA" id="ARBA00023136"/>
    </source>
</evidence>
<dbReference type="SUPFAM" id="SSF54523">
    <property type="entry name" value="Pili subunits"/>
    <property type="match status" value="1"/>
</dbReference>
<feature type="region of interest" description="Disordered" evidence="11">
    <location>
        <begin position="161"/>
        <end position="185"/>
    </location>
</feature>
<reference evidence="14 15" key="1">
    <citation type="submission" date="2019-03" db="EMBL/GenBank/DDBJ databases">
        <title>Genomic Encyclopedia of Type Strains, Phase IV (KMG-IV): sequencing the most valuable type-strain genomes for metagenomic binning, comparative biology and taxonomic classification.</title>
        <authorList>
            <person name="Goeker M."/>
        </authorList>
    </citation>
    <scope>NUCLEOTIDE SEQUENCE [LARGE SCALE GENOMIC DNA]</scope>
    <source>
        <strain evidence="14 15">DSM 103792</strain>
    </source>
</reference>
<comment type="similarity">
    <text evidence="9">Belongs to the GSP H family.</text>
</comment>
<dbReference type="RefSeq" id="WP_162848145.1">
    <property type="nucleotide sequence ID" value="NZ_CP037953.1"/>
</dbReference>
<keyword evidence="8 12" id="KW-0472">Membrane</keyword>
<protein>
    <recommendedName>
        <fullName evidence="2">Type II secretion system protein H</fullName>
    </recommendedName>
    <alternativeName>
        <fullName evidence="10">General secretion pathway protein H</fullName>
    </alternativeName>
</protein>
<dbReference type="AlphaFoldDB" id="A0A4R6USY9"/>
<dbReference type="GO" id="GO:0005886">
    <property type="term" value="C:plasma membrane"/>
    <property type="evidence" value="ECO:0007669"/>
    <property type="project" value="UniProtKB-SubCell"/>
</dbReference>
<keyword evidence="6 12" id="KW-0812">Transmembrane</keyword>
<feature type="transmembrane region" description="Helical" evidence="12">
    <location>
        <begin position="6"/>
        <end position="28"/>
    </location>
</feature>
<dbReference type="GO" id="GO:0015628">
    <property type="term" value="P:protein secretion by the type II secretion system"/>
    <property type="evidence" value="ECO:0007669"/>
    <property type="project" value="InterPro"/>
</dbReference>
<keyword evidence="7 12" id="KW-1133">Transmembrane helix</keyword>
<name>A0A4R6USY9_9GAMM</name>
<evidence type="ECO:0000256" key="2">
    <source>
        <dbReference type="ARBA" id="ARBA00021549"/>
    </source>
</evidence>
<dbReference type="EMBL" id="SNYM01000002">
    <property type="protein sequence ID" value="TDQ50350.1"/>
    <property type="molecule type" value="Genomic_DNA"/>
</dbReference>
<dbReference type="GO" id="GO:0015627">
    <property type="term" value="C:type II protein secretion system complex"/>
    <property type="evidence" value="ECO:0007669"/>
    <property type="project" value="InterPro"/>
</dbReference>
<dbReference type="Proteomes" id="UP000295375">
    <property type="component" value="Unassembled WGS sequence"/>
</dbReference>
<evidence type="ECO:0000313" key="15">
    <source>
        <dbReference type="Proteomes" id="UP000295375"/>
    </source>
</evidence>
<keyword evidence="4" id="KW-0488">Methylation</keyword>
<evidence type="ECO:0000313" key="14">
    <source>
        <dbReference type="EMBL" id="TDQ50350.1"/>
    </source>
</evidence>
<evidence type="ECO:0000256" key="12">
    <source>
        <dbReference type="SAM" id="Phobius"/>
    </source>
</evidence>
<evidence type="ECO:0000259" key="13">
    <source>
        <dbReference type="Pfam" id="PF12019"/>
    </source>
</evidence>
<keyword evidence="3" id="KW-1003">Cell membrane</keyword>
<evidence type="ECO:0000256" key="9">
    <source>
        <dbReference type="ARBA" id="ARBA00025772"/>
    </source>
</evidence>
<comment type="caution">
    <text evidence="14">The sequence shown here is derived from an EMBL/GenBank/DDBJ whole genome shotgun (WGS) entry which is preliminary data.</text>
</comment>
<keyword evidence="15" id="KW-1185">Reference proteome</keyword>
<dbReference type="Pfam" id="PF12019">
    <property type="entry name" value="GspH"/>
    <property type="match status" value="1"/>
</dbReference>
<evidence type="ECO:0000256" key="1">
    <source>
        <dbReference type="ARBA" id="ARBA00004377"/>
    </source>
</evidence>
<dbReference type="InterPro" id="IPR045584">
    <property type="entry name" value="Pilin-like"/>
</dbReference>
<evidence type="ECO:0000256" key="11">
    <source>
        <dbReference type="SAM" id="MobiDB-lite"/>
    </source>
</evidence>
<dbReference type="InterPro" id="IPR022346">
    <property type="entry name" value="T2SS_GspH"/>
</dbReference>
<gene>
    <name evidence="14" type="ORF">EV696_10230</name>
</gene>
<dbReference type="Gene3D" id="3.55.40.10">
    <property type="entry name" value="minor pseudopilin epsh domain"/>
    <property type="match status" value="1"/>
</dbReference>
<dbReference type="NCBIfam" id="TIGR02532">
    <property type="entry name" value="IV_pilin_GFxxxE"/>
    <property type="match status" value="1"/>
</dbReference>
<dbReference type="Pfam" id="PF07963">
    <property type="entry name" value="N_methyl"/>
    <property type="match status" value="1"/>
</dbReference>
<comment type="subcellular location">
    <subcellularLocation>
        <location evidence="1">Cell inner membrane</location>
        <topology evidence="1">Single-pass membrane protein</topology>
    </subcellularLocation>
</comment>
<evidence type="ECO:0000256" key="10">
    <source>
        <dbReference type="ARBA" id="ARBA00030775"/>
    </source>
</evidence>
<proteinExistence type="inferred from homology"/>
<accession>A0A4R6USY9</accession>